<proteinExistence type="predicted"/>
<gene>
    <name evidence="1" type="ORF">METZ01_LOCUS234754</name>
</gene>
<evidence type="ECO:0000313" key="1">
    <source>
        <dbReference type="EMBL" id="SVB81900.1"/>
    </source>
</evidence>
<dbReference type="Pfam" id="PF13624">
    <property type="entry name" value="SurA_N_3"/>
    <property type="match status" value="1"/>
</dbReference>
<organism evidence="1">
    <name type="scientific">marine metagenome</name>
    <dbReference type="NCBI Taxonomy" id="408172"/>
    <lineage>
        <taxon>unclassified sequences</taxon>
        <taxon>metagenomes</taxon>
        <taxon>ecological metagenomes</taxon>
    </lineage>
</organism>
<sequence length="81" mass="9146">MFRALGKSKIAFVLAILFGISLFFFRSSSRYSNFFNSDNVIATVSGTPISTTIFNRSMQMKINQFNQMLGKELSGDEIKSF</sequence>
<evidence type="ECO:0008006" key="2">
    <source>
        <dbReference type="Google" id="ProtNLM"/>
    </source>
</evidence>
<accession>A0A382H3P4</accession>
<dbReference type="AlphaFoldDB" id="A0A382H3P4"/>
<protein>
    <recommendedName>
        <fullName evidence="2">Peptidylprolyl isomerase</fullName>
    </recommendedName>
</protein>
<dbReference type="EMBL" id="UINC01058989">
    <property type="protein sequence ID" value="SVB81900.1"/>
    <property type="molecule type" value="Genomic_DNA"/>
</dbReference>
<feature type="non-terminal residue" evidence="1">
    <location>
        <position position="81"/>
    </location>
</feature>
<name>A0A382H3P4_9ZZZZ</name>
<reference evidence="1" key="1">
    <citation type="submission" date="2018-05" db="EMBL/GenBank/DDBJ databases">
        <authorList>
            <person name="Lanie J.A."/>
            <person name="Ng W.-L."/>
            <person name="Kazmierczak K.M."/>
            <person name="Andrzejewski T.M."/>
            <person name="Davidsen T.M."/>
            <person name="Wayne K.J."/>
            <person name="Tettelin H."/>
            <person name="Glass J.I."/>
            <person name="Rusch D."/>
            <person name="Podicherti R."/>
            <person name="Tsui H.-C.T."/>
            <person name="Winkler M.E."/>
        </authorList>
    </citation>
    <scope>NUCLEOTIDE SEQUENCE</scope>
</reference>